<name>A0ABW4N6X6_9CAUL</name>
<dbReference type="EMBL" id="JBHUEY010000012">
    <property type="protein sequence ID" value="MFD1785711.1"/>
    <property type="molecule type" value="Genomic_DNA"/>
</dbReference>
<sequence length="98" mass="10383">MPDTTPEPVNRQDGVPIGDGQTDAGEAVATGDRREEMRYEDDPAQLARVRHTSVHPDHLPKQMTASGDHEAPPGADAVTDVAEPPPSPSVWDARPPGG</sequence>
<protein>
    <submittedName>
        <fullName evidence="2">Uncharacterized protein</fullName>
    </submittedName>
</protein>
<dbReference type="Proteomes" id="UP001597237">
    <property type="component" value="Unassembled WGS sequence"/>
</dbReference>
<dbReference type="RefSeq" id="WP_377281746.1">
    <property type="nucleotide sequence ID" value="NZ_JBHRSI010000004.1"/>
</dbReference>
<proteinExistence type="predicted"/>
<evidence type="ECO:0000313" key="3">
    <source>
        <dbReference type="Proteomes" id="UP001597237"/>
    </source>
</evidence>
<accession>A0ABW4N6X6</accession>
<evidence type="ECO:0000256" key="1">
    <source>
        <dbReference type="SAM" id="MobiDB-lite"/>
    </source>
</evidence>
<comment type="caution">
    <text evidence="2">The sequence shown here is derived from an EMBL/GenBank/DDBJ whole genome shotgun (WGS) entry which is preliminary data.</text>
</comment>
<feature type="compositionally biased region" description="Basic and acidic residues" evidence="1">
    <location>
        <begin position="31"/>
        <end position="41"/>
    </location>
</feature>
<evidence type="ECO:0000313" key="2">
    <source>
        <dbReference type="EMBL" id="MFD1785711.1"/>
    </source>
</evidence>
<gene>
    <name evidence="2" type="ORF">ACFSC0_20130</name>
</gene>
<feature type="region of interest" description="Disordered" evidence="1">
    <location>
        <begin position="1"/>
        <end position="98"/>
    </location>
</feature>
<reference evidence="3" key="1">
    <citation type="journal article" date="2019" name="Int. J. Syst. Evol. Microbiol.">
        <title>The Global Catalogue of Microorganisms (GCM) 10K type strain sequencing project: providing services to taxonomists for standard genome sequencing and annotation.</title>
        <authorList>
            <consortium name="The Broad Institute Genomics Platform"/>
            <consortium name="The Broad Institute Genome Sequencing Center for Infectious Disease"/>
            <person name="Wu L."/>
            <person name="Ma J."/>
        </authorList>
    </citation>
    <scope>NUCLEOTIDE SEQUENCE [LARGE SCALE GENOMIC DNA]</scope>
    <source>
        <strain evidence="3">DFY28</strain>
    </source>
</reference>
<keyword evidence="3" id="KW-1185">Reference proteome</keyword>
<organism evidence="2 3">
    <name type="scientific">Phenylobacterium terrae</name>
    <dbReference type="NCBI Taxonomy" id="2665495"/>
    <lineage>
        <taxon>Bacteria</taxon>
        <taxon>Pseudomonadati</taxon>
        <taxon>Pseudomonadota</taxon>
        <taxon>Alphaproteobacteria</taxon>
        <taxon>Caulobacterales</taxon>
        <taxon>Caulobacteraceae</taxon>
        <taxon>Phenylobacterium</taxon>
    </lineage>
</organism>